<dbReference type="AlphaFoldDB" id="A0A329QZE6"/>
<dbReference type="InterPro" id="IPR036388">
    <property type="entry name" value="WH-like_DNA-bd_sf"/>
</dbReference>
<comment type="caution">
    <text evidence="2">The sequence shown here is derived from an EMBL/GenBank/DDBJ whole genome shotgun (WGS) entry which is preliminary data.</text>
</comment>
<feature type="transmembrane region" description="Helical" evidence="1">
    <location>
        <begin position="20"/>
        <end position="40"/>
    </location>
</feature>
<evidence type="ECO:0000313" key="2">
    <source>
        <dbReference type="EMBL" id="RAW17770.1"/>
    </source>
</evidence>
<protein>
    <submittedName>
        <fullName evidence="2">Uncharacterized protein</fullName>
    </submittedName>
</protein>
<dbReference type="Proteomes" id="UP000250462">
    <property type="component" value="Unassembled WGS sequence"/>
</dbReference>
<keyword evidence="1" id="KW-1133">Transmembrane helix</keyword>
<reference evidence="2 3" key="1">
    <citation type="submission" date="2018-06" db="EMBL/GenBank/DDBJ databases">
        <title>Phytoactinopolyspora halophila sp. nov., a novel halophilic actinomycete isolated from a saline soil in China.</title>
        <authorList>
            <person name="Tang S.-K."/>
        </authorList>
    </citation>
    <scope>NUCLEOTIDE SEQUENCE [LARGE SCALE GENOMIC DNA]</scope>
    <source>
        <strain evidence="2 3">YIM 96934</strain>
    </source>
</reference>
<name>A0A329QZE6_9ACTN</name>
<proteinExistence type="predicted"/>
<dbReference type="EMBL" id="QMIG01000002">
    <property type="protein sequence ID" value="RAW17770.1"/>
    <property type="molecule type" value="Genomic_DNA"/>
</dbReference>
<evidence type="ECO:0000313" key="3">
    <source>
        <dbReference type="Proteomes" id="UP000250462"/>
    </source>
</evidence>
<dbReference type="Pfam" id="PF13384">
    <property type="entry name" value="HTH_23"/>
    <property type="match status" value="1"/>
</dbReference>
<dbReference type="Gene3D" id="1.10.10.10">
    <property type="entry name" value="Winged helix-like DNA-binding domain superfamily/Winged helix DNA-binding domain"/>
    <property type="match status" value="1"/>
</dbReference>
<keyword evidence="1" id="KW-0472">Membrane</keyword>
<accession>A0A329QZE6</accession>
<evidence type="ECO:0000256" key="1">
    <source>
        <dbReference type="SAM" id="Phobius"/>
    </source>
</evidence>
<keyword evidence="3" id="KW-1185">Reference proteome</keyword>
<keyword evidence="1" id="KW-0812">Transmembrane</keyword>
<gene>
    <name evidence="2" type="ORF">DPM12_02550</name>
</gene>
<organism evidence="2 3">
    <name type="scientific">Phytoactinopolyspora halophila</name>
    <dbReference type="NCBI Taxonomy" id="1981511"/>
    <lineage>
        <taxon>Bacteria</taxon>
        <taxon>Bacillati</taxon>
        <taxon>Actinomycetota</taxon>
        <taxon>Actinomycetes</taxon>
        <taxon>Jiangellales</taxon>
        <taxon>Jiangellaceae</taxon>
        <taxon>Phytoactinopolyspora</taxon>
    </lineage>
</organism>
<sequence>MLRRLSATPAVIGTVSRETSLWGVLVSGGPGLALVVLSVVEQRLDAARAVLVGVEVTEVAAAVGVHRSTVHRLGGRAI</sequence>